<dbReference type="InterPro" id="IPR036661">
    <property type="entry name" value="Luciferase-like_sf"/>
</dbReference>
<evidence type="ECO:0000313" key="2">
    <source>
        <dbReference type="EMBL" id="QVJ00503.1"/>
    </source>
</evidence>
<keyword evidence="2" id="KW-0503">Monooxygenase</keyword>
<keyword evidence="2" id="KW-0560">Oxidoreductase</keyword>
<dbReference type="GO" id="GO:0004497">
    <property type="term" value="F:monooxygenase activity"/>
    <property type="evidence" value="ECO:0007669"/>
    <property type="project" value="UniProtKB-KW"/>
</dbReference>
<reference evidence="2" key="1">
    <citation type="submission" date="2021-05" db="EMBL/GenBank/DDBJ databases">
        <authorList>
            <person name="Kaiqin L."/>
            <person name="Jian G."/>
        </authorList>
    </citation>
    <scope>NUCLEOTIDE SEQUENCE</scope>
    <source>
        <strain evidence="2">HDS5</strain>
    </source>
</reference>
<name>A0A975L7T0_9ACTN</name>
<dbReference type="InterPro" id="IPR011251">
    <property type="entry name" value="Luciferase-like_dom"/>
</dbReference>
<dbReference type="SUPFAM" id="SSF51679">
    <property type="entry name" value="Bacterial luciferase-like"/>
    <property type="match status" value="1"/>
</dbReference>
<dbReference type="KEGG" id="nec:KGD82_17550"/>
<proteinExistence type="predicted"/>
<dbReference type="Pfam" id="PF00296">
    <property type="entry name" value="Bac_luciferase"/>
    <property type="match status" value="1"/>
</dbReference>
<dbReference type="NCBIfam" id="TIGR04027">
    <property type="entry name" value="LLM_KPN_01858"/>
    <property type="match status" value="1"/>
</dbReference>
<protein>
    <submittedName>
        <fullName evidence="2">FMN-dependent luciferase-like monooxygenase</fullName>
    </submittedName>
</protein>
<dbReference type="Gene3D" id="3.20.20.30">
    <property type="entry name" value="Luciferase-like domain"/>
    <property type="match status" value="1"/>
</dbReference>
<accession>A0A975L7T0</accession>
<dbReference type="InterPro" id="IPR024003">
    <property type="entry name" value="Luciferase-like_KPN01858"/>
</dbReference>
<gene>
    <name evidence="2" type="ORF">KGD82_17550</name>
</gene>
<evidence type="ECO:0000313" key="3">
    <source>
        <dbReference type="Proteomes" id="UP000682416"/>
    </source>
</evidence>
<feature type="domain" description="Luciferase-like" evidence="1">
    <location>
        <begin position="13"/>
        <end position="254"/>
    </location>
</feature>
<sequence>MSKQLGFFTRVLDDGSPQERYRSATEQIRHAEAFGFDSAWVAQHHFDGDEGGLPSPLVFLAQAAARTERIRLGTGVVTLTLEDPVRSAEDAAVLDLLSGGRLELGFSSGGTPSAFPSFGVEFERRREVFARKRATVLAALSGEPFGDGPNRLHPARPELLDRLWLATFSAPLAVAAAERGDGLLLSRTQPPPADAPDTPLWDIQNPVIDAYLDNLAPGAEPRVSVARTLFVADDREEALRLAERGYRSAGFARSVLGDEVDRLPIEELLATFDAHVGTPEDVLESLSRDTALQRATHLSFQVHSVDPPHEYVLRSIELIAAEVAPELGWTPDPASLIAAV</sequence>
<dbReference type="PANTHER" id="PTHR30137:SF15">
    <property type="entry name" value="BLL6902 PROTEIN"/>
    <property type="match status" value="1"/>
</dbReference>
<dbReference type="GO" id="GO:0016705">
    <property type="term" value="F:oxidoreductase activity, acting on paired donors, with incorporation or reduction of molecular oxygen"/>
    <property type="evidence" value="ECO:0007669"/>
    <property type="project" value="InterPro"/>
</dbReference>
<evidence type="ECO:0000259" key="1">
    <source>
        <dbReference type="Pfam" id="PF00296"/>
    </source>
</evidence>
<dbReference type="AlphaFoldDB" id="A0A975L7T0"/>
<dbReference type="EMBL" id="CP074402">
    <property type="protein sequence ID" value="QVJ00503.1"/>
    <property type="molecule type" value="Genomic_DNA"/>
</dbReference>
<dbReference type="PANTHER" id="PTHR30137">
    <property type="entry name" value="LUCIFERASE-LIKE MONOOXYGENASE"/>
    <property type="match status" value="1"/>
</dbReference>
<dbReference type="GO" id="GO:0005829">
    <property type="term" value="C:cytosol"/>
    <property type="evidence" value="ECO:0007669"/>
    <property type="project" value="TreeGrafter"/>
</dbReference>
<keyword evidence="3" id="KW-1185">Reference proteome</keyword>
<dbReference type="Proteomes" id="UP000682416">
    <property type="component" value="Chromosome"/>
</dbReference>
<dbReference type="InterPro" id="IPR050766">
    <property type="entry name" value="Bact_Lucif_Oxidored"/>
</dbReference>
<organism evidence="2 3">
    <name type="scientific">Nocardiopsis eucommiae</name>
    <dbReference type="NCBI Taxonomy" id="2831970"/>
    <lineage>
        <taxon>Bacteria</taxon>
        <taxon>Bacillati</taxon>
        <taxon>Actinomycetota</taxon>
        <taxon>Actinomycetes</taxon>
        <taxon>Streptosporangiales</taxon>
        <taxon>Nocardiopsidaceae</taxon>
        <taxon>Nocardiopsis</taxon>
    </lineage>
</organism>